<dbReference type="UniPathway" id="UPA00782"/>
<dbReference type="Gene3D" id="3.20.20.70">
    <property type="entry name" value="Aldolase class I"/>
    <property type="match status" value="1"/>
</dbReference>
<name>A0A399EM27_9DEIN</name>
<evidence type="ECO:0000256" key="6">
    <source>
        <dbReference type="ARBA" id="ARBA00023014"/>
    </source>
</evidence>
<dbReference type="CDD" id="cd01335">
    <property type="entry name" value="Radical_SAM"/>
    <property type="match status" value="1"/>
</dbReference>
<organism evidence="8 9">
    <name type="scientific">Calidithermus roseus</name>
    <dbReference type="NCBI Taxonomy" id="1644118"/>
    <lineage>
        <taxon>Bacteria</taxon>
        <taxon>Thermotogati</taxon>
        <taxon>Deinococcota</taxon>
        <taxon>Deinococci</taxon>
        <taxon>Thermales</taxon>
        <taxon>Thermaceae</taxon>
        <taxon>Calidithermus</taxon>
    </lineage>
</organism>
<dbReference type="InterPro" id="IPR007197">
    <property type="entry name" value="rSAM"/>
</dbReference>
<keyword evidence="4" id="KW-0479">Metal-binding</keyword>
<keyword evidence="9" id="KW-1185">Reference proteome</keyword>
<keyword evidence="5" id="KW-0408">Iron</keyword>
<accession>A0A399EM27</accession>
<gene>
    <name evidence="8" type="primary">mftC_3</name>
    <name evidence="8" type="ORF">Mrose_02785</name>
</gene>
<evidence type="ECO:0000256" key="2">
    <source>
        <dbReference type="ARBA" id="ARBA00022485"/>
    </source>
</evidence>
<dbReference type="InterPro" id="IPR023885">
    <property type="entry name" value="4Fe4S-binding_SPASM_dom"/>
</dbReference>
<keyword evidence="8" id="KW-0808">Transferase</keyword>
<keyword evidence="3" id="KW-0949">S-adenosyl-L-methionine</keyword>
<evidence type="ECO:0000313" key="9">
    <source>
        <dbReference type="Proteomes" id="UP000265341"/>
    </source>
</evidence>
<proteinExistence type="predicted"/>
<dbReference type="SMART" id="SM00729">
    <property type="entry name" value="Elp3"/>
    <property type="match status" value="1"/>
</dbReference>
<evidence type="ECO:0000256" key="4">
    <source>
        <dbReference type="ARBA" id="ARBA00022723"/>
    </source>
</evidence>
<dbReference type="SFLD" id="SFLDG01067">
    <property type="entry name" value="SPASM/twitch_domain_containing"/>
    <property type="match status" value="1"/>
</dbReference>
<evidence type="ECO:0000313" key="8">
    <source>
        <dbReference type="EMBL" id="RIH84109.1"/>
    </source>
</evidence>
<dbReference type="RefSeq" id="WP_220452338.1">
    <property type="nucleotide sequence ID" value="NZ_QWLA01000063.1"/>
</dbReference>
<protein>
    <submittedName>
        <fullName evidence="8">Putative mycofactocin radical SAM maturase MftC</fullName>
        <ecNumber evidence="8">2.-.-.-</ecNumber>
    </submittedName>
</protein>
<dbReference type="InterPro" id="IPR058240">
    <property type="entry name" value="rSAM_sf"/>
</dbReference>
<sequence>MSRHYVPTKYLSYSTSETGSLVIYNTLNGAICAVPPGQAAYVKGALKRSARHRAPLEGILQDLSEGGFLIPEGTDENELRHLQYLRKYDDHSLRLIVMPTEACNFRCTYCYESFERGKMPPELREGIKRFVATQSRLEQFDLSWFGGEPLLAADVVVELTQHFHIYCQSHGIRFSSSLTTNGSLLTPDLAEQLLPYGLSFLQITLDGVEEEHDKRRVPIDGAPSFRRIMDNLRYLKSTSYPFVVSLRHNFDPEGLRRLEEFLQLLAQEFGGDPRFTTSFYAIGTWGGANDDRLEVCEQDSAYQAVMRARRLATEAGLRNTFVLESLQPNGVVCYAANPRSFVIGSDGQVYKCTVELDYHDRNIVGRLHPDGSMDLDWRKVALWCETNGLEEGKKCSTCFFSPSCYGAACPKDWMDSGDCHCPTEKVTIRETLQLIQLEATMPEADGVSAGLQCTRG</sequence>
<dbReference type="GO" id="GO:0016740">
    <property type="term" value="F:transferase activity"/>
    <property type="evidence" value="ECO:0007669"/>
    <property type="project" value="UniProtKB-KW"/>
</dbReference>
<dbReference type="GO" id="GO:0051539">
    <property type="term" value="F:4 iron, 4 sulfur cluster binding"/>
    <property type="evidence" value="ECO:0007669"/>
    <property type="project" value="UniProtKB-KW"/>
</dbReference>
<keyword evidence="2" id="KW-0004">4Fe-4S</keyword>
<dbReference type="SUPFAM" id="SSF102114">
    <property type="entry name" value="Radical SAM enzymes"/>
    <property type="match status" value="1"/>
</dbReference>
<evidence type="ECO:0000256" key="5">
    <source>
        <dbReference type="ARBA" id="ARBA00023004"/>
    </source>
</evidence>
<comment type="caution">
    <text evidence="8">The sequence shown here is derived from an EMBL/GenBank/DDBJ whole genome shotgun (WGS) entry which is preliminary data.</text>
</comment>
<evidence type="ECO:0000256" key="1">
    <source>
        <dbReference type="ARBA" id="ARBA00001966"/>
    </source>
</evidence>
<reference evidence="8 9" key="1">
    <citation type="submission" date="2018-08" db="EMBL/GenBank/DDBJ databases">
        <title>Meiothermus roseus NBRC 110900 genome sequencing project.</title>
        <authorList>
            <person name="Da Costa M.S."/>
            <person name="Albuquerque L."/>
            <person name="Raposo P."/>
            <person name="Froufe H.J.C."/>
            <person name="Barroso C.S."/>
            <person name="Egas C."/>
        </authorList>
    </citation>
    <scope>NUCLEOTIDE SEQUENCE [LARGE SCALE GENOMIC DNA]</scope>
    <source>
        <strain evidence="8 9">NBRC 110900</strain>
    </source>
</reference>
<dbReference type="Proteomes" id="UP000265341">
    <property type="component" value="Unassembled WGS sequence"/>
</dbReference>
<dbReference type="Pfam" id="PF04055">
    <property type="entry name" value="Radical_SAM"/>
    <property type="match status" value="1"/>
</dbReference>
<feature type="domain" description="Radical SAM core" evidence="7">
    <location>
        <begin position="89"/>
        <end position="318"/>
    </location>
</feature>
<keyword evidence="6" id="KW-0411">Iron-sulfur</keyword>
<dbReference type="GO" id="GO:0046872">
    <property type="term" value="F:metal ion binding"/>
    <property type="evidence" value="ECO:0007669"/>
    <property type="project" value="UniProtKB-KW"/>
</dbReference>
<dbReference type="PROSITE" id="PS51918">
    <property type="entry name" value="RADICAL_SAM"/>
    <property type="match status" value="1"/>
</dbReference>
<dbReference type="AlphaFoldDB" id="A0A399EM27"/>
<evidence type="ECO:0000256" key="3">
    <source>
        <dbReference type="ARBA" id="ARBA00022691"/>
    </source>
</evidence>
<evidence type="ECO:0000259" key="7">
    <source>
        <dbReference type="PROSITE" id="PS51918"/>
    </source>
</evidence>
<dbReference type="EC" id="2.-.-.-" evidence="8"/>
<dbReference type="NCBIfam" id="TIGR04085">
    <property type="entry name" value="rSAM_more_4Fe4S"/>
    <property type="match status" value="1"/>
</dbReference>
<dbReference type="PANTHER" id="PTHR43787:SF3">
    <property type="entry name" value="ARYLSULFATASE REGULATORY PROTEIN"/>
    <property type="match status" value="1"/>
</dbReference>
<dbReference type="InterPro" id="IPR006638">
    <property type="entry name" value="Elp3/MiaA/NifB-like_rSAM"/>
</dbReference>
<comment type="cofactor">
    <cofactor evidence="1">
        <name>[4Fe-4S] cluster</name>
        <dbReference type="ChEBI" id="CHEBI:49883"/>
    </cofactor>
</comment>
<dbReference type="PANTHER" id="PTHR43787">
    <property type="entry name" value="FEMO COFACTOR BIOSYNTHESIS PROTEIN NIFB-RELATED"/>
    <property type="match status" value="1"/>
</dbReference>
<dbReference type="EMBL" id="QWLA01000063">
    <property type="protein sequence ID" value="RIH84109.1"/>
    <property type="molecule type" value="Genomic_DNA"/>
</dbReference>
<dbReference type="InterPro" id="IPR013785">
    <property type="entry name" value="Aldolase_TIM"/>
</dbReference>
<dbReference type="SFLD" id="SFLDS00029">
    <property type="entry name" value="Radical_SAM"/>
    <property type="match status" value="1"/>
</dbReference>